<gene>
    <name evidence="1" type="ORF">NM208_g10793</name>
</gene>
<dbReference type="Proteomes" id="UP001148629">
    <property type="component" value="Unassembled WGS sequence"/>
</dbReference>
<sequence length="565" mass="61789">MRLSYTTLLASLCLGAEAKLRYCPPYGPVLPAPKRPSEHPAVKFVIEGILTTLQQQVGEFNSSAVSVGIQSIHEDAPFLDFHHTPPHPDKRGAKEVNANTVYRLGSISKVFTVLAALKLAEDGKLNMNDVVGKWIPELMGQASNDDEDELDRIRWQDVTVEALASHLSGIGGDMTTDLAAFDYDWESMGLPKASSEVQNRTCSVSEGIPACTRKDLLETFQHRRPPVYPANQSPVYSNAGISMVGLVVEVAFTKSYDAALHDLILEPLALKDTTVGTDPNKIENIFIPAGSTDWDMDLGVFDPAGGINSNTKDMLSFLTGILKKSALSPASTHRWLKPNTFTSTWSSAVGAPWEIYRIDNLTSDGRIIDIHTKGGSLTSYHGGLALVSEFGLAISVLSAGPEAPGLWPQLAMLKATEALIPALDLASRDEAKKRFAGKYTHEESGSELTLSLDDGPGLVLTKWIVRDFFVLENLNRYNPANVLKQNLDQHGEACFRLFTDEVAKIIDASTSLKDVTCNTWQTADKAIYNRFSLDHFEFQFGDDGETAVSIKLKGFDVELARVKES</sequence>
<keyword evidence="2" id="KW-1185">Reference proteome</keyword>
<reference evidence="1" key="1">
    <citation type="submission" date="2022-08" db="EMBL/GenBank/DDBJ databases">
        <title>Genome Sequence of Fusarium decemcellulare.</title>
        <authorList>
            <person name="Buettner E."/>
        </authorList>
    </citation>
    <scope>NUCLEOTIDE SEQUENCE</scope>
    <source>
        <strain evidence="1">Babe19</strain>
    </source>
</reference>
<accession>A0ACC1RWM0</accession>
<dbReference type="EMBL" id="JANRMS010001590">
    <property type="protein sequence ID" value="KAJ3527245.1"/>
    <property type="molecule type" value="Genomic_DNA"/>
</dbReference>
<name>A0ACC1RWM0_9HYPO</name>
<evidence type="ECO:0000313" key="1">
    <source>
        <dbReference type="EMBL" id="KAJ3527245.1"/>
    </source>
</evidence>
<organism evidence="1 2">
    <name type="scientific">Fusarium decemcellulare</name>
    <dbReference type="NCBI Taxonomy" id="57161"/>
    <lineage>
        <taxon>Eukaryota</taxon>
        <taxon>Fungi</taxon>
        <taxon>Dikarya</taxon>
        <taxon>Ascomycota</taxon>
        <taxon>Pezizomycotina</taxon>
        <taxon>Sordariomycetes</taxon>
        <taxon>Hypocreomycetidae</taxon>
        <taxon>Hypocreales</taxon>
        <taxon>Nectriaceae</taxon>
        <taxon>Fusarium</taxon>
        <taxon>Fusarium decemcellulare species complex</taxon>
    </lineage>
</organism>
<proteinExistence type="predicted"/>
<protein>
    <submittedName>
        <fullName evidence="1">Uncharacterized protein</fullName>
    </submittedName>
</protein>
<comment type="caution">
    <text evidence="1">The sequence shown here is derived from an EMBL/GenBank/DDBJ whole genome shotgun (WGS) entry which is preliminary data.</text>
</comment>
<evidence type="ECO:0000313" key="2">
    <source>
        <dbReference type="Proteomes" id="UP001148629"/>
    </source>
</evidence>